<gene>
    <name evidence="5" type="ORF">MPRF_13820</name>
</gene>
<dbReference type="Gene3D" id="3.40.50.12780">
    <property type="entry name" value="N-terminal domain of ligase-like"/>
    <property type="match status" value="1"/>
</dbReference>
<evidence type="ECO:0000256" key="2">
    <source>
        <dbReference type="ARBA" id="ARBA00022840"/>
    </source>
</evidence>
<dbReference type="GO" id="GO:0004467">
    <property type="term" value="F:long-chain fatty acid-CoA ligase activity"/>
    <property type="evidence" value="ECO:0007669"/>
    <property type="project" value="UniProtKB-EC"/>
</dbReference>
<dbReference type="PROSITE" id="PS00455">
    <property type="entry name" value="AMP_BINDING"/>
    <property type="match status" value="1"/>
</dbReference>
<keyword evidence="2" id="KW-0067">ATP-binding</keyword>
<dbReference type="PANTHER" id="PTHR43272:SF33">
    <property type="entry name" value="AMP-BINDING DOMAIN-CONTAINING PROTEIN-RELATED"/>
    <property type="match status" value="1"/>
</dbReference>
<reference evidence="5 6" key="1">
    <citation type="journal article" date="2019" name="Emerg. Microbes Infect.">
        <title>Comprehensive subspecies identification of 175 nontuberculous mycobacteria species based on 7547 genomic profiles.</title>
        <authorList>
            <person name="Matsumoto Y."/>
            <person name="Kinjo T."/>
            <person name="Motooka D."/>
            <person name="Nabeya D."/>
            <person name="Jung N."/>
            <person name="Uechi K."/>
            <person name="Horii T."/>
            <person name="Iida T."/>
            <person name="Fujita J."/>
            <person name="Nakamura S."/>
        </authorList>
    </citation>
    <scope>NUCLEOTIDE SEQUENCE [LARGE SCALE GENOMIC DNA]</scope>
    <source>
        <strain evidence="5 6">JCM 6367</strain>
    </source>
</reference>
<protein>
    <submittedName>
        <fullName evidence="5">AMP-binding protein</fullName>
    </submittedName>
</protein>
<dbReference type="InterPro" id="IPR020845">
    <property type="entry name" value="AMP-binding_CS"/>
</dbReference>
<dbReference type="Pfam" id="PF00501">
    <property type="entry name" value="AMP-binding"/>
    <property type="match status" value="1"/>
</dbReference>
<sequence>MLTSNAAPNPNGRPFAYRGPHLAARHLTVAEAFLSQVARGGTYPAILDEQLGVALTWRGYGKAAQNVSAGLRAAGLGRGDTVGLLLSNRPEFHIADIAVLLAGSTPISLYPTAAAEQLAEILDNAGCRFIITEPAYEDKLEAALGLMDCGAPQIVVVGRDSWMMLLTNRSAQPTLAAISMPEQSDTATVIYTSGTTGAPKGVELTHRNIMTTITEITRRIPLRRDMRSISFLPMAHIAERISTHYIPLITGATIVCCGDMAHLVPLLQQVQPEILFSPPRLWEKLMAATAPAYQRGADPDTLRRNIGCSRVEIALTGAAPCPPRVLDYFRTLGVPLRETYGMSENAGAVSIADLDGAGCVGKPLPHNEVRVDEDGELLVRGPSVMARYRRRPDATSAVIDDQGWLRTGDIARIDNTGRIWIVDRKKDLIINSSGKNMSPANIEARLREAGPLIEHACVIGDGRPYNVALIAVDDSVRQALGHDTADSLHAAVQEHVDQANSRLSRVETIRRFAVVPCSWTPDSDELTPTFKLKRRSIQKKYADVIEALYSAGPADSMPR</sequence>
<dbReference type="GO" id="GO:0005524">
    <property type="term" value="F:ATP binding"/>
    <property type="evidence" value="ECO:0007669"/>
    <property type="project" value="UniProtKB-KW"/>
</dbReference>
<dbReference type="InterPro" id="IPR045851">
    <property type="entry name" value="AMP-bd_C_sf"/>
</dbReference>
<comment type="catalytic activity">
    <reaction evidence="3">
        <text>a long-chain fatty acid + ATP + CoA = a long-chain fatty acyl-CoA + AMP + diphosphate</text>
        <dbReference type="Rhea" id="RHEA:15421"/>
        <dbReference type="ChEBI" id="CHEBI:30616"/>
        <dbReference type="ChEBI" id="CHEBI:33019"/>
        <dbReference type="ChEBI" id="CHEBI:57287"/>
        <dbReference type="ChEBI" id="CHEBI:57560"/>
        <dbReference type="ChEBI" id="CHEBI:83139"/>
        <dbReference type="ChEBI" id="CHEBI:456215"/>
        <dbReference type="EC" id="6.2.1.3"/>
    </reaction>
    <physiologicalReaction direction="left-to-right" evidence="3">
        <dbReference type="Rhea" id="RHEA:15422"/>
    </physiologicalReaction>
</comment>
<dbReference type="PANTHER" id="PTHR43272">
    <property type="entry name" value="LONG-CHAIN-FATTY-ACID--COA LIGASE"/>
    <property type="match status" value="1"/>
</dbReference>
<evidence type="ECO:0000256" key="1">
    <source>
        <dbReference type="ARBA" id="ARBA00022741"/>
    </source>
</evidence>
<dbReference type="InterPro" id="IPR000873">
    <property type="entry name" value="AMP-dep_synth/lig_dom"/>
</dbReference>
<dbReference type="GO" id="GO:0016020">
    <property type="term" value="C:membrane"/>
    <property type="evidence" value="ECO:0007669"/>
    <property type="project" value="TreeGrafter"/>
</dbReference>
<dbReference type="Proteomes" id="UP000466554">
    <property type="component" value="Chromosome"/>
</dbReference>
<dbReference type="RefSeq" id="WP_163765862.1">
    <property type="nucleotide sequence ID" value="NZ_AP022598.1"/>
</dbReference>
<keyword evidence="1" id="KW-0547">Nucleotide-binding</keyword>
<feature type="domain" description="AMP-dependent synthetase/ligase" evidence="4">
    <location>
        <begin position="36"/>
        <end position="388"/>
    </location>
</feature>
<evidence type="ECO:0000313" key="6">
    <source>
        <dbReference type="Proteomes" id="UP000466554"/>
    </source>
</evidence>
<dbReference type="AlphaFoldDB" id="A0A7I7U0N4"/>
<accession>A0A7I7U0N4</accession>
<organism evidence="5 6">
    <name type="scientific">Mycolicibacterium parafortuitum</name>
    <name type="common">Mycobacterium parafortuitum</name>
    <dbReference type="NCBI Taxonomy" id="39692"/>
    <lineage>
        <taxon>Bacteria</taxon>
        <taxon>Bacillati</taxon>
        <taxon>Actinomycetota</taxon>
        <taxon>Actinomycetes</taxon>
        <taxon>Mycobacteriales</taxon>
        <taxon>Mycobacteriaceae</taxon>
        <taxon>Mycolicibacterium</taxon>
    </lineage>
</organism>
<evidence type="ECO:0000313" key="5">
    <source>
        <dbReference type="EMBL" id="BBY74483.1"/>
    </source>
</evidence>
<dbReference type="CDD" id="cd05907">
    <property type="entry name" value="VL_LC_FACS_like"/>
    <property type="match status" value="1"/>
</dbReference>
<dbReference type="Gene3D" id="3.30.300.30">
    <property type="match status" value="1"/>
</dbReference>
<dbReference type="EMBL" id="AP022598">
    <property type="protein sequence ID" value="BBY74483.1"/>
    <property type="molecule type" value="Genomic_DNA"/>
</dbReference>
<dbReference type="Pfam" id="PF23562">
    <property type="entry name" value="AMP-binding_C_3"/>
    <property type="match status" value="1"/>
</dbReference>
<evidence type="ECO:0000256" key="3">
    <source>
        <dbReference type="ARBA" id="ARBA00024484"/>
    </source>
</evidence>
<dbReference type="InterPro" id="IPR042099">
    <property type="entry name" value="ANL_N_sf"/>
</dbReference>
<proteinExistence type="predicted"/>
<dbReference type="SUPFAM" id="SSF56801">
    <property type="entry name" value="Acetyl-CoA synthetase-like"/>
    <property type="match status" value="1"/>
</dbReference>
<name>A0A7I7U0N4_MYCPF</name>
<evidence type="ECO:0000259" key="4">
    <source>
        <dbReference type="Pfam" id="PF00501"/>
    </source>
</evidence>